<sequence>MGRTVPSFRIALYHEERKWKKFRSSLCKKDKELFDDMFATARLYISACMMACRPIRLESIFMAIIFHHFKQILSLGEMN</sequence>
<gene>
    <name evidence="1" type="ORF">H2B05_02445</name>
</gene>
<reference evidence="1 2" key="1">
    <citation type="journal article" date="2020" name="Appl. Environ. Microbiol.">
        <title>Genomic Characteristics of a Novel Species of Ammonia-Oxidizing Archaea from the Jiulong River Estuary.</title>
        <authorList>
            <person name="Zou D."/>
            <person name="Wan R."/>
            <person name="Han L."/>
            <person name="Xu M.N."/>
            <person name="Liu Y."/>
            <person name="Liu H."/>
            <person name="Kao S.J."/>
            <person name="Li M."/>
        </authorList>
    </citation>
    <scope>NUCLEOTIDE SEQUENCE [LARGE SCALE GENOMIC DNA]</scope>
    <source>
        <strain evidence="1">W2bin3</strain>
    </source>
</reference>
<evidence type="ECO:0000313" key="1">
    <source>
        <dbReference type="EMBL" id="MBA4453791.1"/>
    </source>
</evidence>
<comment type="caution">
    <text evidence="1">The sequence shown here is derived from an EMBL/GenBank/DDBJ whole genome shotgun (WGS) entry which is preliminary data.</text>
</comment>
<accession>A0AC60W2J1</accession>
<dbReference type="Proteomes" id="UP000526786">
    <property type="component" value="Unassembled WGS sequence"/>
</dbReference>
<name>A0AC60W2J1_9ARCH</name>
<evidence type="ECO:0000313" key="2">
    <source>
        <dbReference type="Proteomes" id="UP000526786"/>
    </source>
</evidence>
<protein>
    <submittedName>
        <fullName evidence="1">DUF1311 domain-containing protein</fullName>
    </submittedName>
</protein>
<organism evidence="1 2">
    <name type="scientific">Candidatus Nitrosomaritimum aestuariumsis</name>
    <dbReference type="NCBI Taxonomy" id="3342354"/>
    <lineage>
        <taxon>Archaea</taxon>
        <taxon>Nitrososphaerota</taxon>
        <taxon>Nitrososphaeria</taxon>
        <taxon>Nitrosopumilales</taxon>
        <taxon>Nitrosopumilaceae</taxon>
        <taxon>Candidatus Nitrosomaritimum</taxon>
    </lineage>
</organism>
<dbReference type="EMBL" id="JACENC010000100">
    <property type="protein sequence ID" value="MBA4453791.1"/>
    <property type="molecule type" value="Genomic_DNA"/>
</dbReference>
<proteinExistence type="predicted"/>